<keyword evidence="4" id="KW-1185">Reference proteome</keyword>
<comment type="caution">
    <text evidence="3">The sequence shown here is derived from an EMBL/GenBank/DDBJ whole genome shotgun (WGS) entry which is preliminary data.</text>
</comment>
<proteinExistence type="predicted"/>
<dbReference type="InterPro" id="IPR012337">
    <property type="entry name" value="RNaseH-like_sf"/>
</dbReference>
<dbReference type="Gene3D" id="3.30.420.10">
    <property type="entry name" value="Ribonuclease H-like superfamily/Ribonuclease H"/>
    <property type="match status" value="1"/>
</dbReference>
<dbReference type="GO" id="GO:0003723">
    <property type="term" value="F:RNA binding"/>
    <property type="evidence" value="ECO:0007669"/>
    <property type="project" value="UniProtKB-KW"/>
</dbReference>
<dbReference type="SUPFAM" id="SSF53098">
    <property type="entry name" value="Ribonuclease H-like"/>
    <property type="match status" value="1"/>
</dbReference>
<accession>A0A9Q3C9X5</accession>
<organism evidence="3 4">
    <name type="scientific">Austropuccinia psidii MF-1</name>
    <dbReference type="NCBI Taxonomy" id="1389203"/>
    <lineage>
        <taxon>Eukaryota</taxon>
        <taxon>Fungi</taxon>
        <taxon>Dikarya</taxon>
        <taxon>Basidiomycota</taxon>
        <taxon>Pucciniomycotina</taxon>
        <taxon>Pucciniomycetes</taxon>
        <taxon>Pucciniales</taxon>
        <taxon>Sphaerophragmiaceae</taxon>
        <taxon>Austropuccinia</taxon>
    </lineage>
</organism>
<dbReference type="AlphaFoldDB" id="A0A9Q3C9X5"/>
<dbReference type="GO" id="GO:0005634">
    <property type="term" value="C:nucleus"/>
    <property type="evidence" value="ECO:0007669"/>
    <property type="project" value="UniProtKB-ARBA"/>
</dbReference>
<evidence type="ECO:0000259" key="2">
    <source>
        <dbReference type="PROSITE" id="PS50994"/>
    </source>
</evidence>
<dbReference type="PROSITE" id="PS50994">
    <property type="entry name" value="INTEGRASE"/>
    <property type="match status" value="1"/>
</dbReference>
<name>A0A9Q3C9X5_9BASI</name>
<dbReference type="EMBL" id="AVOT02006315">
    <property type="protein sequence ID" value="MBW0481259.1"/>
    <property type="molecule type" value="Genomic_DNA"/>
</dbReference>
<dbReference type="GO" id="GO:0015074">
    <property type="term" value="P:DNA integration"/>
    <property type="evidence" value="ECO:0007669"/>
    <property type="project" value="InterPro"/>
</dbReference>
<reference evidence="3" key="1">
    <citation type="submission" date="2021-03" db="EMBL/GenBank/DDBJ databases">
        <title>Draft genome sequence of rust myrtle Austropuccinia psidii MF-1, a brazilian biotype.</title>
        <authorList>
            <person name="Quecine M.C."/>
            <person name="Pachon D.M.R."/>
            <person name="Bonatelli M.L."/>
            <person name="Correr F.H."/>
            <person name="Franceschini L.M."/>
            <person name="Leite T.F."/>
            <person name="Margarido G.R.A."/>
            <person name="Almeida C.A."/>
            <person name="Ferrarezi J.A."/>
            <person name="Labate C.A."/>
        </authorList>
    </citation>
    <scope>NUCLEOTIDE SEQUENCE</scope>
    <source>
        <strain evidence="3">MF-1</strain>
    </source>
</reference>
<feature type="domain" description="Integrase catalytic" evidence="2">
    <location>
        <begin position="1"/>
        <end position="121"/>
    </location>
</feature>
<dbReference type="InterPro" id="IPR050951">
    <property type="entry name" value="Retrovirus_Pol_polyprotein"/>
</dbReference>
<dbReference type="Proteomes" id="UP000765509">
    <property type="component" value="Unassembled WGS sequence"/>
</dbReference>
<keyword evidence="1" id="KW-0694">RNA-binding</keyword>
<sequence>MDTALSFCNNIISTCRIPKIIIIDRDPKLTSEFWTNLYEILGTKLAFSTAYNPQKDGLAERIIQTMESIIRRFFAYGMEYKAHEGYKHHCVTLYSAVQLAYNTSQHSTAGKSTSLVEKWWNPYFLLIT</sequence>
<dbReference type="InterPro" id="IPR001584">
    <property type="entry name" value="Integrase_cat-core"/>
</dbReference>
<dbReference type="PANTHER" id="PTHR37984:SF5">
    <property type="entry name" value="PROTEIN NYNRIN-LIKE"/>
    <property type="match status" value="1"/>
</dbReference>
<dbReference type="PANTHER" id="PTHR37984">
    <property type="entry name" value="PROTEIN CBG26694"/>
    <property type="match status" value="1"/>
</dbReference>
<dbReference type="InterPro" id="IPR036397">
    <property type="entry name" value="RNaseH_sf"/>
</dbReference>
<evidence type="ECO:0000256" key="1">
    <source>
        <dbReference type="ARBA" id="ARBA00022884"/>
    </source>
</evidence>
<protein>
    <recommendedName>
        <fullName evidence="2">Integrase catalytic domain-containing protein</fullName>
    </recommendedName>
</protein>
<gene>
    <name evidence="3" type="ORF">O181_020974</name>
</gene>
<evidence type="ECO:0000313" key="3">
    <source>
        <dbReference type="EMBL" id="MBW0481259.1"/>
    </source>
</evidence>
<evidence type="ECO:0000313" key="4">
    <source>
        <dbReference type="Proteomes" id="UP000765509"/>
    </source>
</evidence>